<evidence type="ECO:0000259" key="13">
    <source>
        <dbReference type="Pfam" id="PF02434"/>
    </source>
</evidence>
<dbReference type="EC" id="2.4.1.122" evidence="4"/>
<dbReference type="EMBL" id="VFLP01000083">
    <property type="protein sequence ID" value="TRX88643.1"/>
    <property type="molecule type" value="Genomic_DNA"/>
</dbReference>
<dbReference type="PANTHER" id="PTHR23033:SF47">
    <property type="entry name" value="APPLE DOMAIN-CONTAINING PROTEIN-RELATED"/>
    <property type="match status" value="1"/>
</dbReference>
<comment type="similarity">
    <text evidence="3">Belongs to the glycosyltransferase 31 family. Beta3-Gal-T subfamily.</text>
</comment>
<comment type="caution">
    <text evidence="14">The sequence shown here is derived from an EMBL/GenBank/DDBJ whole genome shotgun (WGS) entry which is preliminary data.</text>
</comment>
<keyword evidence="7 12" id="KW-0812">Transmembrane</keyword>
<accession>A0A553HL19</accession>
<evidence type="ECO:0000256" key="1">
    <source>
        <dbReference type="ARBA" id="ARBA00004606"/>
    </source>
</evidence>
<sequence length="443" mass="51356">MLIKMPRRSSKLCRFLIALITSVIFLLILLDLWPAQNLIAIPNSPVRHRHPPLTCPESSLLDDILVVIRTGATEVLVKLPVHFRTVLKCVPDYVIYSDLEEDIEGHHMFDVLDQISDDYRTSAPEFWLYNKLRESGREGLDYQTSFGSGPAGALDNPGWKLDKWKFLPMLDRALQHRPNAKWFVFIEPDTYLIWQNMLEYLQRFDPDKPHYLGTGMYIGEVLFAHGGSGFMISNPAMKIVLKHWKKNKDWFDQYTAKEWAGDMVLGRAMTDAGIALSSASPHIQGNSFTKFDWTVDKLSKPVWCYAPLTFHHMTQPEFYTMWQFETEWLYYKKNTATLRFRDIFNSVIRPQLQSELSEWDNMATGTEYSDETFKKLSDEDRGAFSQTERMAQASFENCRAVWHAAEHDKENSIRSGWVMTRVLQSLEQMDQACHSLQGNAWAT</sequence>
<dbReference type="InterPro" id="IPR026050">
    <property type="entry name" value="C1GALT1/C1GALT1_chp1"/>
</dbReference>
<proteinExistence type="inferred from homology"/>
<keyword evidence="9" id="KW-0735">Signal-anchor</keyword>
<dbReference type="Gene3D" id="3.90.550.50">
    <property type="match status" value="1"/>
</dbReference>
<dbReference type="GO" id="GO:0016020">
    <property type="term" value="C:membrane"/>
    <property type="evidence" value="ECO:0007669"/>
    <property type="project" value="UniProtKB-SubCell"/>
</dbReference>
<evidence type="ECO:0000256" key="11">
    <source>
        <dbReference type="ARBA" id="ARBA00023136"/>
    </source>
</evidence>
<evidence type="ECO:0000256" key="12">
    <source>
        <dbReference type="SAM" id="Phobius"/>
    </source>
</evidence>
<dbReference type="AlphaFoldDB" id="A0A553HL19"/>
<dbReference type="Proteomes" id="UP000319160">
    <property type="component" value="Unassembled WGS sequence"/>
</dbReference>
<dbReference type="InterPro" id="IPR003378">
    <property type="entry name" value="Fringe-like_glycosylTrfase"/>
</dbReference>
<protein>
    <recommendedName>
        <fullName evidence="4">N-acetylgalactosaminide beta-1,3-galactosyltransferase</fullName>
        <ecNumber evidence="4">2.4.1.122</ecNumber>
    </recommendedName>
</protein>
<name>A0A553HL19_9PEZI</name>
<keyword evidence="8" id="KW-0547">Nucleotide-binding</keyword>
<dbReference type="STRING" id="2512241.A0A553HL19"/>
<keyword evidence="15" id="KW-1185">Reference proteome</keyword>
<comment type="subcellular location">
    <subcellularLocation>
        <location evidence="1">Membrane</location>
        <topology evidence="1">Single-pass type II membrane protein</topology>
    </subcellularLocation>
</comment>
<evidence type="ECO:0000256" key="3">
    <source>
        <dbReference type="ARBA" id="ARBA00006462"/>
    </source>
</evidence>
<dbReference type="OrthoDB" id="414175at2759"/>
<evidence type="ECO:0000256" key="10">
    <source>
        <dbReference type="ARBA" id="ARBA00022989"/>
    </source>
</evidence>
<evidence type="ECO:0000256" key="8">
    <source>
        <dbReference type="ARBA" id="ARBA00022741"/>
    </source>
</evidence>
<dbReference type="Pfam" id="PF02434">
    <property type="entry name" value="Fringe"/>
    <property type="match status" value="1"/>
</dbReference>
<evidence type="ECO:0000256" key="4">
    <source>
        <dbReference type="ARBA" id="ARBA00012557"/>
    </source>
</evidence>
<keyword evidence="11 12" id="KW-0472">Membrane</keyword>
<evidence type="ECO:0000313" key="14">
    <source>
        <dbReference type="EMBL" id="TRX88643.1"/>
    </source>
</evidence>
<keyword evidence="5" id="KW-0328">Glycosyltransferase</keyword>
<comment type="pathway">
    <text evidence="2">Protein modification; protein glycosylation.</text>
</comment>
<evidence type="ECO:0000256" key="9">
    <source>
        <dbReference type="ARBA" id="ARBA00022968"/>
    </source>
</evidence>
<evidence type="ECO:0000256" key="2">
    <source>
        <dbReference type="ARBA" id="ARBA00004922"/>
    </source>
</evidence>
<gene>
    <name evidence="14" type="ORF">FHL15_010502</name>
</gene>
<evidence type="ECO:0000256" key="7">
    <source>
        <dbReference type="ARBA" id="ARBA00022692"/>
    </source>
</evidence>
<organism evidence="14 15">
    <name type="scientific">Xylaria flabelliformis</name>
    <dbReference type="NCBI Taxonomy" id="2512241"/>
    <lineage>
        <taxon>Eukaryota</taxon>
        <taxon>Fungi</taxon>
        <taxon>Dikarya</taxon>
        <taxon>Ascomycota</taxon>
        <taxon>Pezizomycotina</taxon>
        <taxon>Sordariomycetes</taxon>
        <taxon>Xylariomycetidae</taxon>
        <taxon>Xylariales</taxon>
        <taxon>Xylariaceae</taxon>
        <taxon>Xylaria</taxon>
    </lineage>
</organism>
<feature type="domain" description="Fringe-like glycosyltransferase" evidence="13">
    <location>
        <begin position="178"/>
        <end position="271"/>
    </location>
</feature>
<evidence type="ECO:0000313" key="15">
    <source>
        <dbReference type="Proteomes" id="UP000319160"/>
    </source>
</evidence>
<dbReference type="PANTHER" id="PTHR23033">
    <property type="entry name" value="BETA1,3-GALACTOSYLTRANSFERASE"/>
    <property type="match status" value="1"/>
</dbReference>
<evidence type="ECO:0000256" key="5">
    <source>
        <dbReference type="ARBA" id="ARBA00022676"/>
    </source>
</evidence>
<dbReference type="GO" id="GO:0016263">
    <property type="term" value="F:glycoprotein-N-acetylgalactosamine 3-beta-galactosyltransferase activity"/>
    <property type="evidence" value="ECO:0007669"/>
    <property type="project" value="UniProtKB-EC"/>
</dbReference>
<dbReference type="GO" id="GO:0000166">
    <property type="term" value="F:nucleotide binding"/>
    <property type="evidence" value="ECO:0007669"/>
    <property type="project" value="UniProtKB-KW"/>
</dbReference>
<reference evidence="15" key="1">
    <citation type="submission" date="2019-06" db="EMBL/GenBank/DDBJ databases">
        <title>Draft genome sequence of the griseofulvin-producing fungus Xylaria cubensis strain G536.</title>
        <authorList>
            <person name="Mead M.E."/>
            <person name="Raja H.A."/>
            <person name="Steenwyk J.L."/>
            <person name="Knowles S.L."/>
            <person name="Oberlies N.H."/>
            <person name="Rokas A."/>
        </authorList>
    </citation>
    <scope>NUCLEOTIDE SEQUENCE [LARGE SCALE GENOMIC DNA]</scope>
    <source>
        <strain evidence="15">G536</strain>
    </source>
</reference>
<keyword evidence="10 12" id="KW-1133">Transmembrane helix</keyword>
<keyword evidence="6" id="KW-0808">Transferase</keyword>
<evidence type="ECO:0000256" key="6">
    <source>
        <dbReference type="ARBA" id="ARBA00022679"/>
    </source>
</evidence>
<feature type="transmembrane region" description="Helical" evidence="12">
    <location>
        <begin position="12"/>
        <end position="33"/>
    </location>
</feature>